<protein>
    <submittedName>
        <fullName evidence="1">Uncharacterized protein</fullName>
    </submittedName>
</protein>
<accession>A0A098MEG8</accession>
<organism evidence="1 2">
    <name type="scientific">Paenibacillus wynnii</name>
    <dbReference type="NCBI Taxonomy" id="268407"/>
    <lineage>
        <taxon>Bacteria</taxon>
        <taxon>Bacillati</taxon>
        <taxon>Bacillota</taxon>
        <taxon>Bacilli</taxon>
        <taxon>Bacillales</taxon>
        <taxon>Paenibacillaceae</taxon>
        <taxon>Paenibacillus</taxon>
    </lineage>
</organism>
<dbReference type="RefSeq" id="WP_036647763.1">
    <property type="nucleotide sequence ID" value="NZ_JQCR01000001.1"/>
</dbReference>
<dbReference type="STRING" id="268407.PWYN_01940"/>
<reference evidence="1 2" key="1">
    <citation type="submission" date="2014-08" db="EMBL/GenBank/DDBJ databases">
        <authorList>
            <person name="den Bakker H.C."/>
        </authorList>
    </citation>
    <scope>NUCLEOTIDE SEQUENCE [LARGE SCALE GENOMIC DNA]</scope>
    <source>
        <strain evidence="1 2">DSM 18334</strain>
    </source>
</reference>
<dbReference type="EMBL" id="JQCR01000001">
    <property type="protein sequence ID" value="KGE20945.1"/>
    <property type="molecule type" value="Genomic_DNA"/>
</dbReference>
<gene>
    <name evidence="1" type="ORF">PWYN_01940</name>
</gene>
<evidence type="ECO:0000313" key="2">
    <source>
        <dbReference type="Proteomes" id="UP000029734"/>
    </source>
</evidence>
<comment type="caution">
    <text evidence="1">The sequence shown here is derived from an EMBL/GenBank/DDBJ whole genome shotgun (WGS) entry which is preliminary data.</text>
</comment>
<reference evidence="1 2" key="2">
    <citation type="submission" date="2014-10" db="EMBL/GenBank/DDBJ databases">
        <title>Comparative genomics of the Paenibacillus odorifer group.</title>
        <authorList>
            <person name="Tsai Y.-C."/>
            <person name="Martin N."/>
            <person name="Korlach J."/>
            <person name="Wiedmann M."/>
        </authorList>
    </citation>
    <scope>NUCLEOTIDE SEQUENCE [LARGE SCALE GENOMIC DNA]</scope>
    <source>
        <strain evidence="1 2">DSM 18334</strain>
    </source>
</reference>
<evidence type="ECO:0000313" key="1">
    <source>
        <dbReference type="EMBL" id="KGE20945.1"/>
    </source>
</evidence>
<dbReference type="AlphaFoldDB" id="A0A098MEG8"/>
<name>A0A098MEG8_9BACL</name>
<proteinExistence type="predicted"/>
<keyword evidence="2" id="KW-1185">Reference proteome</keyword>
<sequence>MRTDLQYHLDLGGYFGGSKRALEQLSQEESGIICREVEEYYTYSGCCEPIRSSLPSENIPIPLFWKFPNERGCIQQWRLKLWEHRNK</sequence>
<dbReference type="OrthoDB" id="2622553at2"/>
<dbReference type="Proteomes" id="UP000029734">
    <property type="component" value="Unassembled WGS sequence"/>
</dbReference>